<comment type="caution">
    <text evidence="2">The sequence shown here is derived from an EMBL/GenBank/DDBJ whole genome shotgun (WGS) entry which is preliminary data.</text>
</comment>
<feature type="transmembrane region" description="Helical" evidence="1">
    <location>
        <begin position="61"/>
        <end position="83"/>
    </location>
</feature>
<keyword evidence="3" id="KW-1185">Reference proteome</keyword>
<dbReference type="RefSeq" id="WP_377190941.1">
    <property type="nucleotide sequence ID" value="NZ_JBHUOG010000002.1"/>
</dbReference>
<name>A0ABW5W667_9MICO</name>
<gene>
    <name evidence="2" type="ORF">ACFS27_29350</name>
</gene>
<evidence type="ECO:0000313" key="3">
    <source>
        <dbReference type="Proteomes" id="UP001597479"/>
    </source>
</evidence>
<keyword evidence="1" id="KW-0812">Transmembrane</keyword>
<organism evidence="2 3">
    <name type="scientific">Promicromonospora vindobonensis</name>
    <dbReference type="NCBI Taxonomy" id="195748"/>
    <lineage>
        <taxon>Bacteria</taxon>
        <taxon>Bacillati</taxon>
        <taxon>Actinomycetota</taxon>
        <taxon>Actinomycetes</taxon>
        <taxon>Micrococcales</taxon>
        <taxon>Promicromonosporaceae</taxon>
        <taxon>Promicromonospora</taxon>
    </lineage>
</organism>
<proteinExistence type="predicted"/>
<keyword evidence="1" id="KW-1133">Transmembrane helix</keyword>
<evidence type="ECO:0000313" key="2">
    <source>
        <dbReference type="EMBL" id="MFD2797696.1"/>
    </source>
</evidence>
<dbReference type="EMBL" id="JBHUOG010000002">
    <property type="protein sequence ID" value="MFD2797696.1"/>
    <property type="molecule type" value="Genomic_DNA"/>
</dbReference>
<keyword evidence="1" id="KW-0472">Membrane</keyword>
<dbReference type="Proteomes" id="UP001597479">
    <property type="component" value="Unassembled WGS sequence"/>
</dbReference>
<sequence>MNQHDDGRDRDHGWVDPAGAGLLAQTLGAMADGVDPASPTGPAAAMTVMSRRVHRRRTAKLGGLGGGALALAAALVLGATQLAPPDRSEPLPATSSASPSALPEIELREGYQPELLQGTSLACGVNLRDIVFSPDARLVAGDPETITYHADGEWGVGQTSVPVGVDGNTAEEDVQAPTLVWTDANGRVVDLGWWEEQSPMYLLREDGEPAAYEDGESSCLVEGPAGSLPDGTYDIFPTSIEYSSSRLLFTDEPFQVTVEDGQPHWGTGGQEAPVPIEVPGAPDASLIEDEGLGSAVIDRTGRWERRDIYQVIVENPEALEGRDYLVEAWCSSSDPNDSLSYDQVGEWGNARTGGSIPCNGQKVTMDDEAGYEPPPVPGAPDGVVLTDVPEGVVLGYVRLVPAG</sequence>
<protein>
    <submittedName>
        <fullName evidence="2">Uncharacterized protein</fullName>
    </submittedName>
</protein>
<reference evidence="3" key="1">
    <citation type="journal article" date="2019" name="Int. J. Syst. Evol. Microbiol.">
        <title>The Global Catalogue of Microorganisms (GCM) 10K type strain sequencing project: providing services to taxonomists for standard genome sequencing and annotation.</title>
        <authorList>
            <consortium name="The Broad Institute Genomics Platform"/>
            <consortium name="The Broad Institute Genome Sequencing Center for Infectious Disease"/>
            <person name="Wu L."/>
            <person name="Ma J."/>
        </authorList>
    </citation>
    <scope>NUCLEOTIDE SEQUENCE [LARGE SCALE GENOMIC DNA]</scope>
    <source>
        <strain evidence="3">CCM 7044</strain>
    </source>
</reference>
<accession>A0ABW5W667</accession>
<evidence type="ECO:0000256" key="1">
    <source>
        <dbReference type="SAM" id="Phobius"/>
    </source>
</evidence>